<keyword evidence="1" id="KW-1133">Transmembrane helix</keyword>
<dbReference type="AlphaFoldDB" id="A0A2J6QF48"/>
<dbReference type="EMBL" id="KZ613471">
    <property type="protein sequence ID" value="PMD24880.1"/>
    <property type="molecule type" value="Genomic_DNA"/>
</dbReference>
<dbReference type="OrthoDB" id="2157530at2759"/>
<proteinExistence type="predicted"/>
<sequence>MPPPLPDHMNQMYQYQPLPQGDIIRLIKLPQGHSSWFRGTGRKMSCLLEHVSLADNPDYRALSYCWGGQEHTETIFCNGACLKITSNLFSALASLHSMKTERLLWADAICINQQDTDERSQQVRMMRNIFQGARSVYICLGEATDNSDKGFEFAKSLCSASRLQAYSSDRRNAISMDPRTLTSYFGVSNLHDESITAFVTISSRPWFRRIWVIQEVAVSSDVEIVCGSASIKWNEFVRAIEYAVEVGITAMHTNSNLERVLTMDLTRQEFRESARDSSLDGQGTDLQRLLCRHREYFSTNPRDMVYALIGLSNNSGPGRLNVEVDYRLDTREVYRKLAVAILTTNCNLDILGFCRVGKGKCTGTVRYLALPSWVPDWSTSEKAMTLMRQGLPQEQHVHFSAAKGFHYSPKFSADEHQLCLEGYFTDQISEMGRCPPRLEAIHQPLSKIKFFYLLYHGLVTRRNWEEVTSARSQNLQYVTGESMLDAYWQTLICGCLDPEGYVCTREMFYEMERTNSLYSQYYFLVRFFVPPFWLFLVAVYVLQILRELRKPIGISCYGLPKMTEIPLNLAKKAELSSSGEWTIVKTLRGYIGMVLVSAQPGDRIGLFKGGKVPLILRQVANGSPWQLVGEGYIHGIMHGEAFEEVKCENIWIQ</sequence>
<gene>
    <name evidence="3" type="ORF">NA56DRAFT_642695</name>
</gene>
<dbReference type="STRING" id="1745343.A0A2J6QF48"/>
<dbReference type="InterPro" id="IPR052895">
    <property type="entry name" value="HetReg/Transcr_Mod"/>
</dbReference>
<evidence type="ECO:0000259" key="2">
    <source>
        <dbReference type="Pfam" id="PF06985"/>
    </source>
</evidence>
<dbReference type="Pfam" id="PF26639">
    <property type="entry name" value="Het-6_barrel"/>
    <property type="match status" value="1"/>
</dbReference>
<organism evidence="3 4">
    <name type="scientific">Hyaloscypha hepaticicola</name>
    <dbReference type="NCBI Taxonomy" id="2082293"/>
    <lineage>
        <taxon>Eukaryota</taxon>
        <taxon>Fungi</taxon>
        <taxon>Dikarya</taxon>
        <taxon>Ascomycota</taxon>
        <taxon>Pezizomycotina</taxon>
        <taxon>Leotiomycetes</taxon>
        <taxon>Helotiales</taxon>
        <taxon>Hyaloscyphaceae</taxon>
        <taxon>Hyaloscypha</taxon>
    </lineage>
</organism>
<name>A0A2J6QF48_9HELO</name>
<evidence type="ECO:0000313" key="4">
    <source>
        <dbReference type="Proteomes" id="UP000235672"/>
    </source>
</evidence>
<keyword evidence="4" id="KW-1185">Reference proteome</keyword>
<dbReference type="Pfam" id="PF06985">
    <property type="entry name" value="HET"/>
    <property type="match status" value="1"/>
</dbReference>
<dbReference type="InterPro" id="IPR010730">
    <property type="entry name" value="HET"/>
</dbReference>
<reference evidence="3 4" key="1">
    <citation type="submission" date="2016-05" db="EMBL/GenBank/DDBJ databases">
        <title>A degradative enzymes factory behind the ericoid mycorrhizal symbiosis.</title>
        <authorList>
            <consortium name="DOE Joint Genome Institute"/>
            <person name="Martino E."/>
            <person name="Morin E."/>
            <person name="Grelet G."/>
            <person name="Kuo A."/>
            <person name="Kohler A."/>
            <person name="Daghino S."/>
            <person name="Barry K."/>
            <person name="Choi C."/>
            <person name="Cichocki N."/>
            <person name="Clum A."/>
            <person name="Copeland A."/>
            <person name="Hainaut M."/>
            <person name="Haridas S."/>
            <person name="Labutti K."/>
            <person name="Lindquist E."/>
            <person name="Lipzen A."/>
            <person name="Khouja H.-R."/>
            <person name="Murat C."/>
            <person name="Ohm R."/>
            <person name="Olson A."/>
            <person name="Spatafora J."/>
            <person name="Veneault-Fourrey C."/>
            <person name="Henrissat B."/>
            <person name="Grigoriev I."/>
            <person name="Martin F."/>
            <person name="Perotto S."/>
        </authorList>
    </citation>
    <scope>NUCLEOTIDE SEQUENCE [LARGE SCALE GENOMIC DNA]</scope>
    <source>
        <strain evidence="3 4">UAMH 7357</strain>
    </source>
</reference>
<dbReference type="PANTHER" id="PTHR24148">
    <property type="entry name" value="ANKYRIN REPEAT DOMAIN-CONTAINING PROTEIN 39 HOMOLOG-RELATED"/>
    <property type="match status" value="1"/>
</dbReference>
<keyword evidence="1" id="KW-0812">Transmembrane</keyword>
<feature type="transmembrane region" description="Helical" evidence="1">
    <location>
        <begin position="521"/>
        <end position="542"/>
    </location>
</feature>
<keyword evidence="1" id="KW-0472">Membrane</keyword>
<accession>A0A2J6QF48</accession>
<evidence type="ECO:0000256" key="1">
    <source>
        <dbReference type="SAM" id="Phobius"/>
    </source>
</evidence>
<feature type="domain" description="Heterokaryon incompatibility" evidence="2">
    <location>
        <begin position="59"/>
        <end position="215"/>
    </location>
</feature>
<dbReference type="PANTHER" id="PTHR24148:SF73">
    <property type="entry name" value="HET DOMAIN PROTEIN (AFU_ORTHOLOGUE AFUA_8G01020)"/>
    <property type="match status" value="1"/>
</dbReference>
<evidence type="ECO:0000313" key="3">
    <source>
        <dbReference type="EMBL" id="PMD24880.1"/>
    </source>
</evidence>
<protein>
    <submittedName>
        <fullName evidence="3">HET-domain-containing protein</fullName>
    </submittedName>
</protein>
<dbReference type="Proteomes" id="UP000235672">
    <property type="component" value="Unassembled WGS sequence"/>
</dbReference>